<evidence type="ECO:0000256" key="1">
    <source>
        <dbReference type="ARBA" id="ARBA00022598"/>
    </source>
</evidence>
<dbReference type="Gene3D" id="3.40.50.620">
    <property type="entry name" value="HUPs"/>
    <property type="match status" value="1"/>
</dbReference>
<keyword evidence="1 3" id="KW-0436">Ligase</keyword>
<dbReference type="InterPro" id="IPR008513">
    <property type="entry name" value="tRNA(Met)_cyd_acetate_ligase"/>
</dbReference>
<gene>
    <name evidence="3" type="primary">tmcAL</name>
    <name evidence="4" type="ORF">BTGOE4_43690</name>
</gene>
<dbReference type="InterPro" id="IPR014729">
    <property type="entry name" value="Rossmann-like_a/b/a_fold"/>
</dbReference>
<keyword evidence="3" id="KW-0694">RNA-binding</keyword>
<dbReference type="PANTHER" id="PTHR37825:SF1">
    <property type="entry name" value="TRNA(MET) CYTIDINE ACETATE LIGASE"/>
    <property type="match status" value="1"/>
</dbReference>
<keyword evidence="3" id="KW-0067">ATP-binding</keyword>
<feature type="binding site" evidence="3">
    <location>
        <position position="81"/>
    </location>
    <ligand>
        <name>ATP</name>
        <dbReference type="ChEBI" id="CHEBI:30616"/>
    </ligand>
</feature>
<comment type="catalytic activity">
    <reaction evidence="3">
        <text>cytidine(34) in elongator tRNA(Met) + acetate + ATP = N(4)-acetylcytidine(34) in elongator tRNA(Met) + AMP + diphosphate</text>
        <dbReference type="Rhea" id="RHEA:58144"/>
        <dbReference type="Rhea" id="RHEA-COMP:10693"/>
        <dbReference type="Rhea" id="RHEA-COMP:10694"/>
        <dbReference type="ChEBI" id="CHEBI:30089"/>
        <dbReference type="ChEBI" id="CHEBI:30616"/>
        <dbReference type="ChEBI" id="CHEBI:33019"/>
        <dbReference type="ChEBI" id="CHEBI:74900"/>
        <dbReference type="ChEBI" id="CHEBI:82748"/>
        <dbReference type="ChEBI" id="CHEBI:456215"/>
    </reaction>
</comment>
<dbReference type="NCBIfam" id="NF010191">
    <property type="entry name" value="PRK13670.1"/>
    <property type="match status" value="1"/>
</dbReference>
<organism evidence="4 5">
    <name type="scientific">Bacillus thuringiensis</name>
    <dbReference type="NCBI Taxonomy" id="1428"/>
    <lineage>
        <taxon>Bacteria</taxon>
        <taxon>Bacillati</taxon>
        <taxon>Bacillota</taxon>
        <taxon>Bacilli</taxon>
        <taxon>Bacillales</taxon>
        <taxon>Bacillaceae</taxon>
        <taxon>Bacillus</taxon>
        <taxon>Bacillus cereus group</taxon>
    </lineage>
</organism>
<proteinExistence type="inferred from homology"/>
<name>A0A9X5N2H1_BACTU</name>
<dbReference type="PANTHER" id="PTHR37825">
    <property type="entry name" value="TRNA(MET) CYTIDINE ACETATE LIGASE"/>
    <property type="match status" value="1"/>
</dbReference>
<accession>A0A9X5N2H1</accession>
<comment type="function">
    <text evidence="3">Catalyzes the formation of N(4)-acetylcytidine (ac(4)C) at the wobble position of elongator tRNA(Met), using acetate and ATP as substrates. First activates an acetate ion to form acetyladenylate (Ac-AMP) and then transfers the acetyl group to tRNA to form ac(4)C34.</text>
</comment>
<dbReference type="EC" id="6.3.4.-" evidence="3"/>
<dbReference type="GO" id="GO:0016879">
    <property type="term" value="F:ligase activity, forming carbon-nitrogen bonds"/>
    <property type="evidence" value="ECO:0007669"/>
    <property type="project" value="UniProtKB-UniRule"/>
</dbReference>
<dbReference type="SUPFAM" id="SSF52374">
    <property type="entry name" value="Nucleotidylyl transferase"/>
    <property type="match status" value="1"/>
</dbReference>
<dbReference type="HAMAP" id="MF_01539">
    <property type="entry name" value="TmcAL"/>
    <property type="match status" value="1"/>
</dbReference>
<protein>
    <recommendedName>
        <fullName evidence="3">tRNA(Met) cytidine acetate ligase</fullName>
        <ecNumber evidence="3">6.3.4.-</ecNumber>
    </recommendedName>
</protein>
<keyword evidence="3" id="KW-0547">Nucleotide-binding</keyword>
<comment type="caution">
    <text evidence="3">Lacks conserved residue(s) required for the propagation of feature annotation.</text>
</comment>
<evidence type="ECO:0000256" key="3">
    <source>
        <dbReference type="HAMAP-Rule" id="MF_01539"/>
    </source>
</evidence>
<comment type="caution">
    <text evidence="4">The sequence shown here is derived from an EMBL/GenBank/DDBJ whole genome shotgun (WGS) entry which is preliminary data.</text>
</comment>
<feature type="binding site" evidence="3">
    <location>
        <position position="167"/>
    </location>
    <ligand>
        <name>ATP</name>
        <dbReference type="ChEBI" id="CHEBI:30616"/>
    </ligand>
</feature>
<dbReference type="Proteomes" id="UP000175994">
    <property type="component" value="Unassembled WGS sequence"/>
</dbReference>
<dbReference type="GO" id="GO:0005737">
    <property type="term" value="C:cytoplasm"/>
    <property type="evidence" value="ECO:0007669"/>
    <property type="project" value="UniProtKB-SubCell"/>
</dbReference>
<evidence type="ECO:0000256" key="2">
    <source>
        <dbReference type="ARBA" id="ARBA00022694"/>
    </source>
</evidence>
<keyword evidence="3" id="KW-0963">Cytoplasm</keyword>
<comment type="similarity">
    <text evidence="3">Belongs to the TmcAL family.</text>
</comment>
<evidence type="ECO:0000313" key="4">
    <source>
        <dbReference type="EMBL" id="OFC90178.1"/>
    </source>
</evidence>
<dbReference type="Pfam" id="PF05636">
    <property type="entry name" value="HIGH_NTase1"/>
    <property type="match status" value="1"/>
</dbReference>
<evidence type="ECO:0000313" key="5">
    <source>
        <dbReference type="Proteomes" id="UP000175994"/>
    </source>
</evidence>
<dbReference type="GO" id="GO:0006400">
    <property type="term" value="P:tRNA modification"/>
    <property type="evidence" value="ECO:0007669"/>
    <property type="project" value="UniProtKB-UniRule"/>
</dbReference>
<reference evidence="4 5" key="1">
    <citation type="submission" date="2016-04" db="EMBL/GenBank/DDBJ databases">
        <title>Bacillus thuringiensis and Bacillus weihenstephanensis as novel biocontrol agents of wilt causing Verticillium species.</title>
        <authorList>
            <person name="Hollensteiner J."/>
            <person name="Wemheuer F."/>
            <person name="Harting R."/>
            <person name="Kolarzyk A."/>
            <person name="Diaz-Valerio S."/>
            <person name="Poehlein A."/>
            <person name="Brzuszkiewicz E."/>
            <person name="Nesemann K."/>
            <person name="Braus-Stromeyer S."/>
            <person name="Braus G."/>
            <person name="Daniel R."/>
            <person name="Liesegang H."/>
        </authorList>
    </citation>
    <scope>NUCLEOTIDE SEQUENCE [LARGE SCALE GENOMIC DNA]</scope>
    <source>
        <strain evidence="4 5">GOE4</strain>
    </source>
</reference>
<dbReference type="AlphaFoldDB" id="A0A9X5N2H1"/>
<comment type="subcellular location">
    <subcellularLocation>
        <location evidence="3">Cytoplasm</location>
    </subcellularLocation>
</comment>
<dbReference type="RefSeq" id="WP_002000715.1">
    <property type="nucleotide sequence ID" value="NZ_CP125661.1"/>
</dbReference>
<feature type="binding site" evidence="3">
    <location>
        <position position="142"/>
    </location>
    <ligand>
        <name>ATP</name>
        <dbReference type="ChEBI" id="CHEBI:30616"/>
    </ligand>
</feature>
<keyword evidence="3" id="KW-0820">tRNA-binding</keyword>
<dbReference type="EMBL" id="LXLI01000031">
    <property type="protein sequence ID" value="OFC90178.1"/>
    <property type="molecule type" value="Genomic_DNA"/>
</dbReference>
<keyword evidence="2 3" id="KW-0819">tRNA processing</keyword>
<dbReference type="GO" id="GO:0000049">
    <property type="term" value="F:tRNA binding"/>
    <property type="evidence" value="ECO:0007669"/>
    <property type="project" value="UniProtKB-KW"/>
</dbReference>
<dbReference type="GO" id="GO:0005524">
    <property type="term" value="F:ATP binding"/>
    <property type="evidence" value="ECO:0007669"/>
    <property type="project" value="UniProtKB-KW"/>
</dbReference>
<sequence length="393" mass="45304">MQQTKKLTQSDIIIAVMSGPFLQRGEPALISKWYRTKMALANGVDLVVELPYVFATQKAETFANGAISILNALRVSEICFGSEDGQIENFYNTISVQKNEEETFNYLVKQFMDAGNSYAKATSDAFSHILTSEKNIDMSQPNNILGFQYMKAILSQNSSIQAQTIKRFASHYHDETFNDQHIASATSIRKQLFSEEGSFTTIKPFLPQATTSLLANYKQNYGILHNWEQYFSFFKYRLMTMSPGDLRHIYEIEEGLEHRILSKIQNSSSFYSFMEALKTKRYTWTRLQRACTHILTNTTKEEIRSANIEQHAPYIRLLGMSQKGQTYLSKNKKKIELPILTHTKTFDHAALDIEKKANSVYFSIMHEPLRTQLLKQDITHHPIRYDETTTKFL</sequence>